<dbReference type="GO" id="GO:0005886">
    <property type="term" value="C:plasma membrane"/>
    <property type="evidence" value="ECO:0007669"/>
    <property type="project" value="UniProtKB-SubCell"/>
</dbReference>
<comment type="subcellular location">
    <subcellularLocation>
        <location evidence="1">Cell membrane</location>
        <topology evidence="1">Multi-pass membrane protein</topology>
    </subcellularLocation>
</comment>
<keyword evidence="11" id="KW-1185">Reference proteome</keyword>
<feature type="transmembrane region" description="Helical" evidence="8">
    <location>
        <begin position="149"/>
        <end position="173"/>
    </location>
</feature>
<feature type="transmembrane region" description="Helical" evidence="8">
    <location>
        <begin position="452"/>
        <end position="470"/>
    </location>
</feature>
<comment type="similarity">
    <text evidence="2">Belongs to the peptide transporter carbon starvation (CstA) (TC 2.A.114) family.</text>
</comment>
<dbReference type="Proteomes" id="UP000482800">
    <property type="component" value="Unassembled WGS sequence"/>
</dbReference>
<accession>A0A6V8KC28</accession>
<evidence type="ECO:0000256" key="6">
    <source>
        <dbReference type="ARBA" id="ARBA00022989"/>
    </source>
</evidence>
<dbReference type="Pfam" id="PF02554">
    <property type="entry name" value="CstA"/>
    <property type="match status" value="1"/>
</dbReference>
<feature type="transmembrane region" description="Helical" evidence="8">
    <location>
        <begin position="354"/>
        <end position="380"/>
    </location>
</feature>
<proteinExistence type="inferred from homology"/>
<feature type="transmembrane region" description="Helical" evidence="8">
    <location>
        <begin position="179"/>
        <end position="198"/>
    </location>
</feature>
<organism evidence="10 11">
    <name type="scientific">Phytohabitans houttuyneae</name>
    <dbReference type="NCBI Taxonomy" id="1076126"/>
    <lineage>
        <taxon>Bacteria</taxon>
        <taxon>Bacillati</taxon>
        <taxon>Actinomycetota</taxon>
        <taxon>Actinomycetes</taxon>
        <taxon>Micromonosporales</taxon>
        <taxon>Micromonosporaceae</taxon>
    </lineage>
</organism>
<feature type="transmembrane region" description="Helical" evidence="8">
    <location>
        <begin position="529"/>
        <end position="554"/>
    </location>
</feature>
<feature type="transmembrane region" description="Helical" evidence="8">
    <location>
        <begin position="631"/>
        <end position="652"/>
    </location>
</feature>
<dbReference type="InterPro" id="IPR051605">
    <property type="entry name" value="CstA"/>
</dbReference>
<feature type="transmembrane region" description="Helical" evidence="8">
    <location>
        <begin position="81"/>
        <end position="101"/>
    </location>
</feature>
<reference evidence="10 11" key="2">
    <citation type="submission" date="2020-03" db="EMBL/GenBank/DDBJ databases">
        <authorList>
            <person name="Ichikawa N."/>
            <person name="Kimura A."/>
            <person name="Kitahashi Y."/>
            <person name="Uohara A."/>
        </authorList>
    </citation>
    <scope>NUCLEOTIDE SEQUENCE [LARGE SCALE GENOMIC DNA]</scope>
    <source>
        <strain evidence="10 11">NBRC 108639</strain>
    </source>
</reference>
<feature type="transmembrane region" description="Helical" evidence="8">
    <location>
        <begin position="275"/>
        <end position="292"/>
    </location>
</feature>
<feature type="domain" description="CstA N-terminal" evidence="9">
    <location>
        <begin position="21"/>
        <end position="579"/>
    </location>
</feature>
<evidence type="ECO:0000256" key="4">
    <source>
        <dbReference type="ARBA" id="ARBA00022475"/>
    </source>
</evidence>
<feature type="transmembrane region" description="Helical" evidence="8">
    <location>
        <begin position="23"/>
        <end position="40"/>
    </location>
</feature>
<evidence type="ECO:0000313" key="11">
    <source>
        <dbReference type="Proteomes" id="UP000482800"/>
    </source>
</evidence>
<feature type="transmembrane region" description="Helical" evidence="8">
    <location>
        <begin position="561"/>
        <end position="581"/>
    </location>
</feature>
<evidence type="ECO:0000256" key="5">
    <source>
        <dbReference type="ARBA" id="ARBA00022692"/>
    </source>
</evidence>
<protein>
    <submittedName>
        <fullName evidence="10">Putative carbon starvation protein (CstA)</fullName>
    </submittedName>
</protein>
<dbReference type="InterPro" id="IPR003706">
    <property type="entry name" value="CstA_N"/>
</dbReference>
<dbReference type="PANTHER" id="PTHR30252">
    <property type="entry name" value="INNER MEMBRANE PEPTIDE TRANSPORTER"/>
    <property type="match status" value="1"/>
</dbReference>
<evidence type="ECO:0000259" key="9">
    <source>
        <dbReference type="Pfam" id="PF02554"/>
    </source>
</evidence>
<keyword evidence="3" id="KW-0813">Transport</keyword>
<feature type="transmembrane region" description="Helical" evidence="8">
    <location>
        <begin position="242"/>
        <end position="263"/>
    </location>
</feature>
<reference evidence="10 11" key="1">
    <citation type="submission" date="2020-03" db="EMBL/GenBank/DDBJ databases">
        <title>Whole genome shotgun sequence of Phytohabitans houttuyneae NBRC 108639.</title>
        <authorList>
            <person name="Komaki H."/>
            <person name="Tamura T."/>
        </authorList>
    </citation>
    <scope>NUCLEOTIDE SEQUENCE [LARGE SCALE GENOMIC DNA]</scope>
    <source>
        <strain evidence="10 11">NBRC 108639</strain>
    </source>
</reference>
<comment type="caution">
    <text evidence="10">The sequence shown here is derived from an EMBL/GenBank/DDBJ whole genome shotgun (WGS) entry which is preliminary data.</text>
</comment>
<dbReference type="GO" id="GO:0009267">
    <property type="term" value="P:cellular response to starvation"/>
    <property type="evidence" value="ECO:0007669"/>
    <property type="project" value="InterPro"/>
</dbReference>
<evidence type="ECO:0000256" key="1">
    <source>
        <dbReference type="ARBA" id="ARBA00004651"/>
    </source>
</evidence>
<keyword evidence="5 8" id="KW-0812">Transmembrane</keyword>
<dbReference type="PANTHER" id="PTHR30252:SF3">
    <property type="entry name" value="PYRUVATE_PROTON SYMPORTER BTST"/>
    <property type="match status" value="1"/>
</dbReference>
<evidence type="ECO:0000256" key="2">
    <source>
        <dbReference type="ARBA" id="ARBA00007755"/>
    </source>
</evidence>
<feature type="transmembrane region" description="Helical" evidence="8">
    <location>
        <begin position="210"/>
        <end position="227"/>
    </location>
</feature>
<dbReference type="AlphaFoldDB" id="A0A6V8KC28"/>
<evidence type="ECO:0000256" key="3">
    <source>
        <dbReference type="ARBA" id="ARBA00022448"/>
    </source>
</evidence>
<feature type="transmembrane region" description="Helical" evidence="8">
    <location>
        <begin position="107"/>
        <end position="128"/>
    </location>
</feature>
<keyword evidence="7 8" id="KW-0472">Membrane</keyword>
<sequence>MAIAGAIAWGVLALSRGEEINAIWLVVAAIASYAIAYRFYARFIVRKVLKVDDSRATPAERLDNGIDYQPTDRRILVGHHFAAIAGAGPLVGPVLAAQMGYLPGTMWIIFGVIFAGAVQDMVILFFSMRRNGKSLGQMARDEIGTVGGIAALVAVFSIMIILLAVLALVVVNALAKSPWGTFSIAMTIPIALFMGFYLRVLRPGRVIETTALGVGLLLLAIIAGGWVQESGLADTFTLSPEALTICLIIYGFFASVLPVWMLLAPRDYLSTFMKVGVIGLLAVGVLIAAPVLRTEAVTDFAREGNGPVFSGALFPFVFITIACGALSGFHALISSGTTPKMIQKESQVRLVGYGAMLMESFVAVMALIAACILEPGLYYAMNAPAGLLGSTAESASAAVANLGFTISPQDLTAAAAEVEEQTLVARTGGAPTLAVGMSEIFSSVIGGSGLKAFWYHFAIMFEALFILTTVDAGTRVGRFMLQDTLGNIWKPIGRVSWKPGLWATSAVVVGAWGYFLYTGVTNPLGGINQLFPLFGIANQLLAAVALAVATTILVKSGRLKWAWVTGIPLVWDATVTLTASWQKVFSDNPAIGFFAQRDRFADALDRGEVLAPAKSLDDMRAVVTNSTVDGVLAAFFAILVIIVIANAAWVCYKAIRSREPLPTTEAPYEKSKIVAPAGLFPTAAEKRELAAVGAASGSPPEDRP</sequence>
<keyword evidence="6 8" id="KW-1133">Transmembrane helix</keyword>
<feature type="transmembrane region" description="Helical" evidence="8">
    <location>
        <begin position="312"/>
        <end position="333"/>
    </location>
</feature>
<keyword evidence="4" id="KW-1003">Cell membrane</keyword>
<dbReference type="EMBL" id="BLPF01000001">
    <property type="protein sequence ID" value="GFJ79287.1"/>
    <property type="molecule type" value="Genomic_DNA"/>
</dbReference>
<evidence type="ECO:0000256" key="8">
    <source>
        <dbReference type="SAM" id="Phobius"/>
    </source>
</evidence>
<gene>
    <name evidence="10" type="ORF">Phou_034670</name>
</gene>
<evidence type="ECO:0000313" key="10">
    <source>
        <dbReference type="EMBL" id="GFJ79287.1"/>
    </source>
</evidence>
<evidence type="ECO:0000256" key="7">
    <source>
        <dbReference type="ARBA" id="ARBA00023136"/>
    </source>
</evidence>
<feature type="transmembrane region" description="Helical" evidence="8">
    <location>
        <begin position="500"/>
        <end position="517"/>
    </location>
</feature>
<name>A0A6V8KC28_9ACTN</name>